<gene>
    <name evidence="1" type="ORF">ADEAN_000417800</name>
</gene>
<proteinExistence type="predicted"/>
<accession>A0A7G2CCN5</accession>
<dbReference type="AlphaFoldDB" id="A0A7G2CCN5"/>
<evidence type="ECO:0000313" key="2">
    <source>
        <dbReference type="Proteomes" id="UP000515908"/>
    </source>
</evidence>
<keyword evidence="2" id="KW-1185">Reference proteome</keyword>
<dbReference type="Proteomes" id="UP000515908">
    <property type="component" value="Chromosome 07"/>
</dbReference>
<sequence>MSSKKRSSSKKKKSTAAPAIPPTLIRLFNEEDFEKYVVSLKGSALVAVVSPINATTCSAVLSGLEQLNSNRGPALAETNLCVVFANKDSAALCERLQVSTSPYFESFSYGNSVFKFSGDSMEKAVLIATHASQAAVEEGARLAQEAANAEA</sequence>
<organism evidence="1 2">
    <name type="scientific">Angomonas deanei</name>
    <dbReference type="NCBI Taxonomy" id="59799"/>
    <lineage>
        <taxon>Eukaryota</taxon>
        <taxon>Discoba</taxon>
        <taxon>Euglenozoa</taxon>
        <taxon>Kinetoplastea</taxon>
        <taxon>Metakinetoplastina</taxon>
        <taxon>Trypanosomatida</taxon>
        <taxon>Trypanosomatidae</taxon>
        <taxon>Strigomonadinae</taxon>
        <taxon>Angomonas</taxon>
    </lineage>
</organism>
<reference evidence="1 2" key="1">
    <citation type="submission" date="2020-08" db="EMBL/GenBank/DDBJ databases">
        <authorList>
            <person name="Newling K."/>
            <person name="Davey J."/>
            <person name="Forrester S."/>
        </authorList>
    </citation>
    <scope>NUCLEOTIDE SEQUENCE [LARGE SCALE GENOMIC DNA]</scope>
    <source>
        <strain evidence="2">Crithidia deanei Carvalho (ATCC PRA-265)</strain>
    </source>
</reference>
<name>A0A7G2CCN5_9TRYP</name>
<protein>
    <submittedName>
        <fullName evidence="1">Uncharacterized protein</fullName>
    </submittedName>
</protein>
<dbReference type="VEuPathDB" id="TriTrypDB:ADEAN_000417800"/>
<evidence type="ECO:0000313" key="1">
    <source>
        <dbReference type="EMBL" id="CAD2216707.1"/>
    </source>
</evidence>
<dbReference type="EMBL" id="LR877151">
    <property type="protein sequence ID" value="CAD2216707.1"/>
    <property type="molecule type" value="Genomic_DNA"/>
</dbReference>